<dbReference type="SUPFAM" id="SSF55874">
    <property type="entry name" value="ATPase domain of HSP90 chaperone/DNA topoisomerase II/histidine kinase"/>
    <property type="match status" value="1"/>
</dbReference>
<evidence type="ECO:0000256" key="1">
    <source>
        <dbReference type="ARBA" id="ARBA00022679"/>
    </source>
</evidence>
<feature type="domain" description="Histidine kinase/HSP90-like ATPase" evidence="5">
    <location>
        <begin position="163"/>
        <end position="255"/>
    </location>
</feature>
<accession>A0A372IW54</accession>
<proteinExistence type="predicted"/>
<dbReference type="PANTHER" id="PTHR24421:SF62">
    <property type="entry name" value="SENSORY TRANSDUCTION HISTIDINE KINASE"/>
    <property type="match status" value="1"/>
</dbReference>
<dbReference type="Pfam" id="PF02518">
    <property type="entry name" value="HATPase_c"/>
    <property type="match status" value="1"/>
</dbReference>
<keyword evidence="4" id="KW-0472">Membrane</keyword>
<dbReference type="PANTHER" id="PTHR24421">
    <property type="entry name" value="NITRATE/NITRITE SENSOR PROTEIN NARX-RELATED"/>
    <property type="match status" value="1"/>
</dbReference>
<dbReference type="Gene3D" id="3.30.565.10">
    <property type="entry name" value="Histidine kinase-like ATPase, C-terminal domain"/>
    <property type="match status" value="1"/>
</dbReference>
<keyword evidence="4" id="KW-1133">Transmembrane helix</keyword>
<keyword evidence="7" id="KW-1185">Reference proteome</keyword>
<comment type="caution">
    <text evidence="6">The sequence shown here is derived from an EMBL/GenBank/DDBJ whole genome shotgun (WGS) entry which is preliminary data.</text>
</comment>
<reference evidence="6 7" key="1">
    <citation type="submission" date="2018-08" db="EMBL/GenBank/DDBJ databases">
        <title>Acidipila sp. 4G-K13, an acidobacterium isolated from forest soil.</title>
        <authorList>
            <person name="Gao Z.-H."/>
            <person name="Qiu L.-H."/>
        </authorList>
    </citation>
    <scope>NUCLEOTIDE SEQUENCE [LARGE SCALE GENOMIC DNA]</scope>
    <source>
        <strain evidence="6 7">4G-K13</strain>
    </source>
</reference>
<evidence type="ECO:0000313" key="6">
    <source>
        <dbReference type="EMBL" id="RFU18623.1"/>
    </source>
</evidence>
<feature type="transmembrane region" description="Helical" evidence="4">
    <location>
        <begin position="27"/>
        <end position="45"/>
    </location>
</feature>
<evidence type="ECO:0000256" key="2">
    <source>
        <dbReference type="ARBA" id="ARBA00022777"/>
    </source>
</evidence>
<dbReference type="AlphaFoldDB" id="A0A372IW54"/>
<keyword evidence="2" id="KW-0418">Kinase</keyword>
<gene>
    <name evidence="6" type="ORF">D0Y96_03505</name>
</gene>
<evidence type="ECO:0000259" key="5">
    <source>
        <dbReference type="SMART" id="SM00387"/>
    </source>
</evidence>
<dbReference type="InterPro" id="IPR011712">
    <property type="entry name" value="Sig_transdc_His_kin_sub3_dim/P"/>
</dbReference>
<dbReference type="CDD" id="cd16917">
    <property type="entry name" value="HATPase_UhpB-NarQ-NarX-like"/>
    <property type="match status" value="1"/>
</dbReference>
<dbReference type="SMART" id="SM00387">
    <property type="entry name" value="HATPase_c"/>
    <property type="match status" value="1"/>
</dbReference>
<dbReference type="GO" id="GO:0046983">
    <property type="term" value="F:protein dimerization activity"/>
    <property type="evidence" value="ECO:0007669"/>
    <property type="project" value="InterPro"/>
</dbReference>
<keyword evidence="3" id="KW-0902">Two-component regulatory system</keyword>
<keyword evidence="4" id="KW-0812">Transmembrane</keyword>
<name>A0A372IW54_9BACT</name>
<dbReference type="InterPro" id="IPR003594">
    <property type="entry name" value="HATPase_dom"/>
</dbReference>
<dbReference type="Gene3D" id="1.20.5.1930">
    <property type="match status" value="1"/>
</dbReference>
<evidence type="ECO:0000256" key="4">
    <source>
        <dbReference type="SAM" id="Phobius"/>
    </source>
</evidence>
<dbReference type="EMBL" id="QVQT01000001">
    <property type="protein sequence ID" value="RFU18623.1"/>
    <property type="molecule type" value="Genomic_DNA"/>
</dbReference>
<organism evidence="6 7">
    <name type="scientific">Paracidobacterium acidisoli</name>
    <dbReference type="NCBI Taxonomy" id="2303751"/>
    <lineage>
        <taxon>Bacteria</taxon>
        <taxon>Pseudomonadati</taxon>
        <taxon>Acidobacteriota</taxon>
        <taxon>Terriglobia</taxon>
        <taxon>Terriglobales</taxon>
        <taxon>Acidobacteriaceae</taxon>
        <taxon>Paracidobacterium</taxon>
    </lineage>
</organism>
<dbReference type="InterPro" id="IPR036890">
    <property type="entry name" value="HATPase_C_sf"/>
</dbReference>
<protein>
    <recommendedName>
        <fullName evidence="5">Histidine kinase/HSP90-like ATPase domain-containing protein</fullName>
    </recommendedName>
</protein>
<sequence length="278" mass="30059">MHPGAPMPSASRGAVIALPFRWSAPHILLMIAGVLLMAAAIHFVLGRLRLWRDRAVLEERQRLALEMHDTLAQSFAGIGFQLQAMRDELRLSESLRIQADTALEMVRRGHEEAKRSIAALRPGLSGSSGMADALRREAERLSNGGALAIRASIDGQARHLPLNVADTFFRIGQEAISNSIRHAGATRMDISLHFGKDDVALLVKDDGSGFELNAQHQGFGICGMAKRADRIGALFALSSGAGKGTTVTVTAHLSSRPTLPEHARRAVKYLLRTGIHTS</sequence>
<dbReference type="Proteomes" id="UP000264702">
    <property type="component" value="Unassembled WGS sequence"/>
</dbReference>
<dbReference type="InterPro" id="IPR050482">
    <property type="entry name" value="Sensor_HK_TwoCompSys"/>
</dbReference>
<dbReference type="GO" id="GO:0016020">
    <property type="term" value="C:membrane"/>
    <property type="evidence" value="ECO:0007669"/>
    <property type="project" value="InterPro"/>
</dbReference>
<dbReference type="Pfam" id="PF07730">
    <property type="entry name" value="HisKA_3"/>
    <property type="match status" value="1"/>
</dbReference>
<evidence type="ECO:0000256" key="3">
    <source>
        <dbReference type="ARBA" id="ARBA00023012"/>
    </source>
</evidence>
<keyword evidence="1" id="KW-0808">Transferase</keyword>
<evidence type="ECO:0000313" key="7">
    <source>
        <dbReference type="Proteomes" id="UP000264702"/>
    </source>
</evidence>
<dbReference type="GO" id="GO:0000155">
    <property type="term" value="F:phosphorelay sensor kinase activity"/>
    <property type="evidence" value="ECO:0007669"/>
    <property type="project" value="InterPro"/>
</dbReference>